<comment type="caution">
    <text evidence="2">The sequence shown here is derived from an EMBL/GenBank/DDBJ whole genome shotgun (WGS) entry which is preliminary data.</text>
</comment>
<accession>A0A8S1DEN6</accession>
<dbReference type="InterPro" id="IPR029060">
    <property type="entry name" value="PIN-like_dom_sf"/>
</dbReference>
<dbReference type="AlphaFoldDB" id="A0A8S1DEN6"/>
<gene>
    <name evidence="2" type="ORF">CLODIP_2_CD15329</name>
</gene>
<evidence type="ECO:0000313" key="2">
    <source>
        <dbReference type="EMBL" id="CAB3380961.1"/>
    </source>
</evidence>
<dbReference type="InterPro" id="IPR002716">
    <property type="entry name" value="PIN_dom"/>
</dbReference>
<dbReference type="Pfam" id="PF13638">
    <property type="entry name" value="PIN_4"/>
    <property type="match status" value="1"/>
</dbReference>
<dbReference type="PANTHER" id="PTHR16161:SF0">
    <property type="entry name" value="TRANSCRIPTIONAL PROTEIN SWT1"/>
    <property type="match status" value="1"/>
</dbReference>
<protein>
    <recommendedName>
        <fullName evidence="1">PIN domain-containing protein</fullName>
    </recommendedName>
</protein>
<keyword evidence="3" id="KW-1185">Reference proteome</keyword>
<proteinExistence type="predicted"/>
<dbReference type="Gene3D" id="3.40.50.1010">
    <property type="entry name" value="5'-nuclease"/>
    <property type="match status" value="1"/>
</dbReference>
<dbReference type="GO" id="GO:0005634">
    <property type="term" value="C:nucleus"/>
    <property type="evidence" value="ECO:0007669"/>
    <property type="project" value="TreeGrafter"/>
</dbReference>
<dbReference type="EMBL" id="CADEPI010000221">
    <property type="protein sequence ID" value="CAB3380961.1"/>
    <property type="molecule type" value="Genomic_DNA"/>
</dbReference>
<name>A0A8S1DEN6_9INSE</name>
<reference evidence="2 3" key="1">
    <citation type="submission" date="2020-04" db="EMBL/GenBank/DDBJ databases">
        <authorList>
            <person name="Alioto T."/>
            <person name="Alioto T."/>
            <person name="Gomez Garrido J."/>
        </authorList>
    </citation>
    <scope>NUCLEOTIDE SEQUENCE [LARGE SCALE GENOMIC DNA]</scope>
</reference>
<evidence type="ECO:0000259" key="1">
    <source>
        <dbReference type="SMART" id="SM00670"/>
    </source>
</evidence>
<dbReference type="InterPro" id="IPR052626">
    <property type="entry name" value="SWT1_Regulator"/>
</dbReference>
<dbReference type="SUPFAM" id="SSF88723">
    <property type="entry name" value="PIN domain-like"/>
    <property type="match status" value="1"/>
</dbReference>
<dbReference type="PANTHER" id="PTHR16161">
    <property type="entry name" value="TRANSCRIPTIONAL PROTEIN SWT1"/>
    <property type="match status" value="1"/>
</dbReference>
<feature type="domain" description="PIN" evidence="1">
    <location>
        <begin position="72"/>
        <end position="195"/>
    </location>
</feature>
<organism evidence="2 3">
    <name type="scientific">Cloeon dipterum</name>
    <dbReference type="NCBI Taxonomy" id="197152"/>
    <lineage>
        <taxon>Eukaryota</taxon>
        <taxon>Metazoa</taxon>
        <taxon>Ecdysozoa</taxon>
        <taxon>Arthropoda</taxon>
        <taxon>Hexapoda</taxon>
        <taxon>Insecta</taxon>
        <taxon>Pterygota</taxon>
        <taxon>Palaeoptera</taxon>
        <taxon>Ephemeroptera</taxon>
        <taxon>Pisciforma</taxon>
        <taxon>Baetidae</taxon>
        <taxon>Cloeon</taxon>
    </lineage>
</organism>
<evidence type="ECO:0000313" key="3">
    <source>
        <dbReference type="Proteomes" id="UP000494165"/>
    </source>
</evidence>
<dbReference type="OrthoDB" id="548295at2759"/>
<sequence>MYLDQPMLEEPNATLYQNVPPLGEEAGTSIPENLNSWLHSHLEDAHVESMDWESSDVNVLPSMEVFEASYCWHIVVDTNVLLDSLEFVHQLRDLHNKKFGLTVIAIPWAALQELDRFKSEKSKNPKLREPAKRAIAFIHKSFSMSHPKLIGQFSLDEDIKPIRITYDDSIIKYSLTLKCEGKNVILLTEDKNLCNKATTAQLECHSVNGLKEWINFALNGAVEKDEAVEKNDDAELLNDVPAGVVIKCAKKTMVKFLGKVLETEMKSIYNEMWSKVILIKPPWSFEDILKCYEKHWIAALSSLFQKPALDVVKKMIKAPAFKYSQTWELIRKAEVLEALDMCIELCSSLKSVKYTPHSLQAIEQLKPLKEQLKSGKVIASPTEDLCLSSSGFSESIEKDKINHCLNSTFQSINSFCCEVNRLVDGPYEKQLENAVGQSIMTYHRMIKSLIQLNEKLLSSKENCDIKDLTEMSALLLRTNMLKDQNSNIDSLSMIALREFYMSNRETLTQAQDVLLQSSNIVSRGMKRLMSFSQNTTSF</sequence>
<dbReference type="Proteomes" id="UP000494165">
    <property type="component" value="Unassembled WGS sequence"/>
</dbReference>
<dbReference type="SMART" id="SM00670">
    <property type="entry name" value="PINc"/>
    <property type="match status" value="1"/>
</dbReference>